<evidence type="ECO:0000313" key="2">
    <source>
        <dbReference type="EMBL" id="SFU81901.1"/>
    </source>
</evidence>
<protein>
    <submittedName>
        <fullName evidence="2">Uncharacterized protein</fullName>
    </submittedName>
</protein>
<feature type="region of interest" description="Disordered" evidence="1">
    <location>
        <begin position="69"/>
        <end position="96"/>
    </location>
</feature>
<accession>A0A1I7J9W1</accession>
<reference evidence="2 3" key="1">
    <citation type="submission" date="2016-10" db="EMBL/GenBank/DDBJ databases">
        <authorList>
            <person name="de Groot N.N."/>
        </authorList>
    </citation>
    <scope>NUCLEOTIDE SEQUENCE [LARGE SCALE GENOMIC DNA]</scope>
    <source>
        <strain evidence="2 3">R-24608</strain>
    </source>
</reference>
<evidence type="ECO:0000256" key="1">
    <source>
        <dbReference type="SAM" id="MobiDB-lite"/>
    </source>
</evidence>
<dbReference type="Proteomes" id="UP000183656">
    <property type="component" value="Unassembled WGS sequence"/>
</dbReference>
<evidence type="ECO:0000313" key="3">
    <source>
        <dbReference type="Proteomes" id="UP000183656"/>
    </source>
</evidence>
<dbReference type="EMBL" id="FPBX01000023">
    <property type="protein sequence ID" value="SFU81901.1"/>
    <property type="molecule type" value="Genomic_DNA"/>
</dbReference>
<keyword evidence="3" id="KW-1185">Reference proteome</keyword>
<name>A0A1I7J9W1_9BURK</name>
<dbReference type="AlphaFoldDB" id="A0A1I7J9W1"/>
<dbReference type="STRING" id="343013.SAMN04489707_102372"/>
<proteinExistence type="predicted"/>
<sequence length="145" mass="16210">MKTIAEIRRRNLDVLAQQHGSVEAVATMAETSPVYLSQIKNQSVDIKTGKRRQMGTVLARKLEAGCGMPVGWMDTDHESPPPASQAPTSAPVPLTRNDRWPFEVAQERLQVLHDCDWIHLNSTIKAIVEVRERDNLARKSANSRS</sequence>
<gene>
    <name evidence="2" type="ORF">SAMN04489707_102372</name>
</gene>
<organism evidence="2 3">
    <name type="scientific">Paenacidovorax caeni</name>
    <dbReference type="NCBI Taxonomy" id="343013"/>
    <lineage>
        <taxon>Bacteria</taxon>
        <taxon>Pseudomonadati</taxon>
        <taxon>Pseudomonadota</taxon>
        <taxon>Betaproteobacteria</taxon>
        <taxon>Burkholderiales</taxon>
        <taxon>Comamonadaceae</taxon>
        <taxon>Paenacidovorax</taxon>
    </lineage>
</organism>